<dbReference type="InterPro" id="IPR050482">
    <property type="entry name" value="Sensor_HK_TwoCompSys"/>
</dbReference>
<dbReference type="Gene3D" id="3.30.565.10">
    <property type="entry name" value="Histidine kinase-like ATPase, C-terminal domain"/>
    <property type="match status" value="1"/>
</dbReference>
<dbReference type="PANTHER" id="PTHR24421">
    <property type="entry name" value="NITRATE/NITRITE SENSOR PROTEIN NARX-RELATED"/>
    <property type="match status" value="1"/>
</dbReference>
<keyword evidence="5" id="KW-1133">Transmembrane helix</keyword>
<dbReference type="InterPro" id="IPR017205">
    <property type="entry name" value="Sig_transdc_His_kinase_ChrS"/>
</dbReference>
<dbReference type="RefSeq" id="WP_105941683.1">
    <property type="nucleotide sequence ID" value="NZ_CP027433.1"/>
</dbReference>
<evidence type="ECO:0000259" key="7">
    <source>
        <dbReference type="Pfam" id="PF07730"/>
    </source>
</evidence>
<feature type="transmembrane region" description="Helical" evidence="5">
    <location>
        <begin position="15"/>
        <end position="34"/>
    </location>
</feature>
<dbReference type="GO" id="GO:0000155">
    <property type="term" value="F:phosphorelay sensor kinase activity"/>
    <property type="evidence" value="ECO:0007669"/>
    <property type="project" value="InterPro"/>
</dbReference>
<organism evidence="8 9">
    <name type="scientific">Gordonia iterans</name>
    <dbReference type="NCBI Taxonomy" id="1004901"/>
    <lineage>
        <taxon>Bacteria</taxon>
        <taxon>Bacillati</taxon>
        <taxon>Actinomycetota</taxon>
        <taxon>Actinomycetes</taxon>
        <taxon>Mycobacteriales</taxon>
        <taxon>Gordoniaceae</taxon>
        <taxon>Gordonia</taxon>
    </lineage>
</organism>
<feature type="domain" description="Histidine kinase/HSP90-like ATPase" evidence="6">
    <location>
        <begin position="291"/>
        <end position="383"/>
    </location>
</feature>
<dbReference type="InterPro" id="IPR003594">
    <property type="entry name" value="HATPase_dom"/>
</dbReference>
<dbReference type="GO" id="GO:0016020">
    <property type="term" value="C:membrane"/>
    <property type="evidence" value="ECO:0007669"/>
    <property type="project" value="InterPro"/>
</dbReference>
<feature type="transmembrane region" description="Helical" evidence="5">
    <location>
        <begin position="105"/>
        <end position="124"/>
    </location>
</feature>
<dbReference type="GO" id="GO:0046983">
    <property type="term" value="F:protein dimerization activity"/>
    <property type="evidence" value="ECO:0007669"/>
    <property type="project" value="InterPro"/>
</dbReference>
<keyword evidence="2 8" id="KW-0418">Kinase</keyword>
<reference evidence="8 9" key="1">
    <citation type="submission" date="2018-03" db="EMBL/GenBank/DDBJ databases">
        <title>Characteristics and genome of n-alkane degrading marine bacteria Gordonia iterans isolated from crude oil contaminated in Tae-an, South Korea.</title>
        <authorList>
            <person name="Lee S.-S."/>
            <person name="Kim H."/>
        </authorList>
    </citation>
    <scope>NUCLEOTIDE SEQUENCE [LARGE SCALE GENOMIC DNA]</scope>
    <source>
        <strain evidence="8 9">Co17</strain>
    </source>
</reference>
<dbReference type="InterPro" id="IPR036890">
    <property type="entry name" value="HATPase_C_sf"/>
</dbReference>
<dbReference type="Proteomes" id="UP000239814">
    <property type="component" value="Chromosome"/>
</dbReference>
<dbReference type="PANTHER" id="PTHR24421:SF62">
    <property type="entry name" value="SENSORY TRANSDUCTION HISTIDINE KINASE"/>
    <property type="match status" value="1"/>
</dbReference>
<feature type="coiled-coil region" evidence="4">
    <location>
        <begin position="161"/>
        <end position="188"/>
    </location>
</feature>
<dbReference type="PIRSF" id="PIRSF037434">
    <property type="entry name" value="STHK_ChrS"/>
    <property type="match status" value="1"/>
</dbReference>
<name>A0A2S0KE29_9ACTN</name>
<dbReference type="KEGG" id="git:C6V83_06365"/>
<feature type="transmembrane region" description="Helical" evidence="5">
    <location>
        <begin position="40"/>
        <end position="61"/>
    </location>
</feature>
<keyword evidence="9" id="KW-1185">Reference proteome</keyword>
<keyword evidence="1" id="KW-0808">Transferase</keyword>
<evidence type="ECO:0000313" key="9">
    <source>
        <dbReference type="Proteomes" id="UP000239814"/>
    </source>
</evidence>
<evidence type="ECO:0000256" key="5">
    <source>
        <dbReference type="SAM" id="Phobius"/>
    </source>
</evidence>
<evidence type="ECO:0000256" key="1">
    <source>
        <dbReference type="ARBA" id="ARBA00022679"/>
    </source>
</evidence>
<gene>
    <name evidence="8" type="ORF">C6V83_06365</name>
</gene>
<keyword evidence="5" id="KW-0472">Membrane</keyword>
<accession>A0A2S0KE29</accession>
<keyword evidence="4" id="KW-0175">Coiled coil</keyword>
<proteinExistence type="predicted"/>
<feature type="transmembrane region" description="Helical" evidence="5">
    <location>
        <begin position="68"/>
        <end position="99"/>
    </location>
</feature>
<feature type="domain" description="Signal transduction histidine kinase subgroup 3 dimerisation and phosphoacceptor" evidence="7">
    <location>
        <begin position="187"/>
        <end position="252"/>
    </location>
</feature>
<evidence type="ECO:0000256" key="4">
    <source>
        <dbReference type="SAM" id="Coils"/>
    </source>
</evidence>
<evidence type="ECO:0000256" key="3">
    <source>
        <dbReference type="ARBA" id="ARBA00023012"/>
    </source>
</evidence>
<feature type="transmembrane region" description="Helical" evidence="5">
    <location>
        <begin position="131"/>
        <end position="155"/>
    </location>
</feature>
<evidence type="ECO:0000256" key="2">
    <source>
        <dbReference type="ARBA" id="ARBA00022777"/>
    </source>
</evidence>
<evidence type="ECO:0000259" key="6">
    <source>
        <dbReference type="Pfam" id="PF02518"/>
    </source>
</evidence>
<dbReference type="EMBL" id="CP027433">
    <property type="protein sequence ID" value="AVL99951.1"/>
    <property type="molecule type" value="Genomic_DNA"/>
</dbReference>
<evidence type="ECO:0000313" key="8">
    <source>
        <dbReference type="EMBL" id="AVL99951.1"/>
    </source>
</evidence>
<dbReference type="InterPro" id="IPR011712">
    <property type="entry name" value="Sig_transdc_His_kin_sub3_dim/P"/>
</dbReference>
<keyword evidence="3" id="KW-0902">Two-component regulatory system</keyword>
<dbReference type="Pfam" id="PF07730">
    <property type="entry name" value="HisKA_3"/>
    <property type="match status" value="1"/>
</dbReference>
<dbReference type="OrthoDB" id="144293at2"/>
<sequence>MVDESAFTRGARLRLGLHVLVVVLALIVLLRAVLLSEASAGWIGALTALFVVVHIVGASTLRAPVARLAWLGSLCVVWVAMALLGADAAYVSFGLILLFMTEVPLVPAVSAVAVITGVNVLIGVHTRGQWGVALVGSLLGAVVGIVVGLGFRVLFHETERRQQLIEDLHRTRAELAKTERSAGELAERERLASEIHDTVAQGLSSIQMLLHAAEAEDLPPGVADKIVMARRTASAGLADARRLIAALSPADLVGSSLVDALGRVCERAAAGRCDVRLLVEGQAVSLPMPVESALVRLAQGAVSNVIRHADAGHAVVTLGYGAGAVHLDVVDDGQGFDVAILDDPSAHNFGLNAMRTRVEQLDGQWSIESEPGHTAVSVTFPLAQQGEEPRWSG</sequence>
<dbReference type="SUPFAM" id="SSF55874">
    <property type="entry name" value="ATPase domain of HSP90 chaperone/DNA topoisomerase II/histidine kinase"/>
    <property type="match status" value="1"/>
</dbReference>
<dbReference type="Gene3D" id="1.20.5.1930">
    <property type="match status" value="1"/>
</dbReference>
<dbReference type="AlphaFoldDB" id="A0A2S0KE29"/>
<dbReference type="Pfam" id="PF02518">
    <property type="entry name" value="HATPase_c"/>
    <property type="match status" value="1"/>
</dbReference>
<dbReference type="CDD" id="cd16917">
    <property type="entry name" value="HATPase_UhpB-NarQ-NarX-like"/>
    <property type="match status" value="1"/>
</dbReference>
<protein>
    <submittedName>
        <fullName evidence="8">Sensor histidine kinase</fullName>
    </submittedName>
</protein>
<keyword evidence="5" id="KW-0812">Transmembrane</keyword>